<dbReference type="EMBL" id="JAWDJW010007082">
    <property type="protein sequence ID" value="KAK3062890.1"/>
    <property type="molecule type" value="Genomic_DNA"/>
</dbReference>
<accession>A0ACC3D707</accession>
<evidence type="ECO:0000313" key="1">
    <source>
        <dbReference type="EMBL" id="KAK3062890.1"/>
    </source>
</evidence>
<comment type="caution">
    <text evidence="1">The sequence shown here is derived from an EMBL/GenBank/DDBJ whole genome shotgun (WGS) entry which is preliminary data.</text>
</comment>
<gene>
    <name evidence="1" type="ORF">LTS18_003142</name>
</gene>
<proteinExistence type="predicted"/>
<dbReference type="Proteomes" id="UP001186974">
    <property type="component" value="Unassembled WGS sequence"/>
</dbReference>
<protein>
    <submittedName>
        <fullName evidence="1">Uncharacterized protein</fullName>
    </submittedName>
</protein>
<keyword evidence="2" id="KW-1185">Reference proteome</keyword>
<organism evidence="1 2">
    <name type="scientific">Coniosporium uncinatum</name>
    <dbReference type="NCBI Taxonomy" id="93489"/>
    <lineage>
        <taxon>Eukaryota</taxon>
        <taxon>Fungi</taxon>
        <taxon>Dikarya</taxon>
        <taxon>Ascomycota</taxon>
        <taxon>Pezizomycotina</taxon>
        <taxon>Dothideomycetes</taxon>
        <taxon>Dothideomycetes incertae sedis</taxon>
        <taxon>Coniosporium</taxon>
    </lineage>
</organism>
<reference evidence="1" key="1">
    <citation type="submission" date="2024-09" db="EMBL/GenBank/DDBJ databases">
        <title>Black Yeasts Isolated from many extreme environments.</title>
        <authorList>
            <person name="Coleine C."/>
            <person name="Stajich J.E."/>
            <person name="Selbmann L."/>
        </authorList>
    </citation>
    <scope>NUCLEOTIDE SEQUENCE</scope>
    <source>
        <strain evidence="1">CCFEE 5737</strain>
    </source>
</reference>
<sequence length="203" mass="21249">MPANERQTTDNNSGVRHVSKYDDVTPNPVVGAINTIETYDGLSYDGFSYSNIDGGIGGLSTPFSAASTPNAAVTSFGNQLSGSPRIFAGSTLKNFDLVGMYIGCRTVALATGAVSLTAFCKVTFTGYGADTQEKCVMTRQYSAGTATDKTEMQLVDFTGKDDKGRSGCFKGVSSVGFVVSDTSTLTITTALAIDSVTSIQYPK</sequence>
<evidence type="ECO:0000313" key="2">
    <source>
        <dbReference type="Proteomes" id="UP001186974"/>
    </source>
</evidence>
<name>A0ACC3D707_9PEZI</name>